<dbReference type="Gene3D" id="1.10.260.40">
    <property type="entry name" value="lambda repressor-like DNA-binding domains"/>
    <property type="match status" value="1"/>
</dbReference>
<evidence type="ECO:0000256" key="1">
    <source>
        <dbReference type="SAM" id="MobiDB-lite"/>
    </source>
</evidence>
<accession>A0A0H3CAW1</accession>
<dbReference type="CDD" id="cd00093">
    <property type="entry name" value="HTH_XRE"/>
    <property type="match status" value="1"/>
</dbReference>
<evidence type="ECO:0000313" key="3">
    <source>
        <dbReference type="EMBL" id="ACL96324.1"/>
    </source>
</evidence>
<dbReference type="HOGENOM" id="CLU_153788_0_0_5"/>
<dbReference type="PATRIC" id="fig|565050.3.peg.2790"/>
<keyword evidence="4" id="KW-1185">Reference proteome</keyword>
<evidence type="ECO:0000259" key="2">
    <source>
        <dbReference type="PROSITE" id="PS50943"/>
    </source>
</evidence>
<evidence type="ECO:0000313" key="4">
    <source>
        <dbReference type="Proteomes" id="UP000001364"/>
    </source>
</evidence>
<dbReference type="RefSeq" id="WP_010920612.1">
    <property type="nucleotide sequence ID" value="NC_011916.1"/>
</dbReference>
<dbReference type="GO" id="GO:0003677">
    <property type="term" value="F:DNA binding"/>
    <property type="evidence" value="ECO:0007669"/>
    <property type="project" value="InterPro"/>
</dbReference>
<feature type="domain" description="HTH cro/C1-type" evidence="2">
    <location>
        <begin position="20"/>
        <end position="72"/>
    </location>
</feature>
<dbReference type="AlphaFoldDB" id="A0A0H3CAW1"/>
<dbReference type="OrthoDB" id="7595480at2"/>
<dbReference type="SMR" id="A0A0H3CAW1"/>
<dbReference type="InterPro" id="IPR001387">
    <property type="entry name" value="Cro/C1-type_HTH"/>
</dbReference>
<dbReference type="SUPFAM" id="SSF47413">
    <property type="entry name" value="lambda repressor-like DNA-binding domains"/>
    <property type="match status" value="1"/>
</dbReference>
<feature type="region of interest" description="Disordered" evidence="1">
    <location>
        <begin position="95"/>
        <end position="119"/>
    </location>
</feature>
<dbReference type="GeneID" id="7331184"/>
<name>A0A0H3CAW1_CAUVN</name>
<sequence length="119" mass="13020">MKFESLLSDEAVLAEMGQRLVAARLERRLTQAQLAQAAGVSKRTVERLEDGASAQLTNLVRCLRALDRLEGLERLLPETPANPLDLLKQAKTGRSRVRNARASGVAETGGAPWVWGDEK</sequence>
<dbReference type="RefSeq" id="YP_002518232.1">
    <property type="nucleotide sequence ID" value="NC_011916.1"/>
</dbReference>
<dbReference type="PROSITE" id="PS50943">
    <property type="entry name" value="HTH_CROC1"/>
    <property type="match status" value="1"/>
</dbReference>
<dbReference type="KEGG" id="ccs:CCNA_02859"/>
<protein>
    <recommendedName>
        <fullName evidence="2">HTH cro/C1-type domain-containing protein</fullName>
    </recommendedName>
</protein>
<dbReference type="EMBL" id="CP001340">
    <property type="protein sequence ID" value="ACL96324.1"/>
    <property type="molecule type" value="Genomic_DNA"/>
</dbReference>
<dbReference type="InterPro" id="IPR010982">
    <property type="entry name" value="Lambda_DNA-bd_dom_sf"/>
</dbReference>
<gene>
    <name evidence="3" type="ordered locus">CCNA_02859</name>
</gene>
<reference evidence="3 4" key="1">
    <citation type="journal article" date="2010" name="J. Bacteriol.">
        <title>The genetic basis of laboratory adaptation in Caulobacter crescentus.</title>
        <authorList>
            <person name="Marks M.E."/>
            <person name="Castro-Rojas C.M."/>
            <person name="Teiling C."/>
            <person name="Du L."/>
            <person name="Kapatral V."/>
            <person name="Walunas T.L."/>
            <person name="Crosson S."/>
        </authorList>
    </citation>
    <scope>NUCLEOTIDE SEQUENCE [LARGE SCALE GENOMIC DNA]</scope>
    <source>
        <strain evidence="4">NA1000 / CB15N</strain>
    </source>
</reference>
<dbReference type="Proteomes" id="UP000001364">
    <property type="component" value="Chromosome"/>
</dbReference>
<proteinExistence type="predicted"/>
<dbReference type="SMART" id="SM00530">
    <property type="entry name" value="HTH_XRE"/>
    <property type="match status" value="1"/>
</dbReference>
<dbReference type="Pfam" id="PF01381">
    <property type="entry name" value="HTH_3"/>
    <property type="match status" value="1"/>
</dbReference>
<organism evidence="3 4">
    <name type="scientific">Caulobacter vibrioides (strain NA1000 / CB15N)</name>
    <name type="common">Caulobacter crescentus</name>
    <dbReference type="NCBI Taxonomy" id="565050"/>
    <lineage>
        <taxon>Bacteria</taxon>
        <taxon>Pseudomonadati</taxon>
        <taxon>Pseudomonadota</taxon>
        <taxon>Alphaproteobacteria</taxon>
        <taxon>Caulobacterales</taxon>
        <taxon>Caulobacteraceae</taxon>
        <taxon>Caulobacter</taxon>
    </lineage>
</organism>